<evidence type="ECO:0000256" key="4">
    <source>
        <dbReference type="PROSITE-ProRule" id="PRU00050"/>
    </source>
</evidence>
<dbReference type="InterPro" id="IPR000673">
    <property type="entry name" value="Sig_transdc_resp-reg_Me-estase"/>
</dbReference>
<dbReference type="InterPro" id="IPR035909">
    <property type="entry name" value="CheB_C"/>
</dbReference>
<protein>
    <recommendedName>
        <fullName evidence="2">protein-glutamate methylesterase</fullName>
        <ecNumber evidence="2">3.1.1.61</ecNumber>
    </recommendedName>
</protein>
<dbReference type="PANTHER" id="PTHR42872:SF6">
    <property type="entry name" value="PROTEIN-GLUTAMATE METHYLESTERASE_PROTEIN-GLUTAMINE GLUTAMINASE"/>
    <property type="match status" value="1"/>
</dbReference>
<feature type="active site" evidence="4">
    <location>
        <position position="15"/>
    </location>
</feature>
<keyword evidence="4" id="KW-0145">Chemotaxis</keyword>
<evidence type="ECO:0000256" key="5">
    <source>
        <dbReference type="SAM" id="MobiDB-lite"/>
    </source>
</evidence>
<dbReference type="PIRSF" id="PIRSF036461">
    <property type="entry name" value="Chmtx_methlestr"/>
    <property type="match status" value="1"/>
</dbReference>
<dbReference type="Gene3D" id="3.40.50.180">
    <property type="entry name" value="Methylesterase CheB, C-terminal domain"/>
    <property type="match status" value="1"/>
</dbReference>
<feature type="region of interest" description="Disordered" evidence="5">
    <location>
        <begin position="292"/>
        <end position="313"/>
    </location>
</feature>
<name>A0ABU8MUL0_9PSEU</name>
<sequence length="333" mass="34586">MAEAEAPRVVGIGASAGGIEALRVVLAGLPADFGAAVLVVVHQSDTAPGRLAELLDRRCPLPVAPARDGEPVEPGRVHVAVPGHHLLIEKGTLRVPRGPRENGHRPAVDPLFRSLALHAGTDAVGVVLSGMLDDGAAGLLDVVRHGGTAVVQDPDDAAAPAMPSAALVQVPGALVRAAAGLADLLTALVARPSLQTRRVAGPRLEFEVDVARGERALESEPFGQAAGLSCPDCQGPLYAMGDEHLLRYRCRIGHAWSQESLRAGQDGQIERALDIALRALEEKAALHHRIAGRADGQGASHTARRARETAQDALTSAAVVRDLIASQEDGGTE</sequence>
<comment type="caution">
    <text evidence="7">The sequence shown here is derived from an EMBL/GenBank/DDBJ whole genome shotgun (WGS) entry which is preliminary data.</text>
</comment>
<dbReference type="Pfam" id="PF01339">
    <property type="entry name" value="CheB_methylest"/>
    <property type="match status" value="1"/>
</dbReference>
<organism evidence="7 8">
    <name type="scientific">Actinomycetospora aurantiaca</name>
    <dbReference type="NCBI Taxonomy" id="3129233"/>
    <lineage>
        <taxon>Bacteria</taxon>
        <taxon>Bacillati</taxon>
        <taxon>Actinomycetota</taxon>
        <taxon>Actinomycetes</taxon>
        <taxon>Pseudonocardiales</taxon>
        <taxon>Pseudonocardiaceae</taxon>
        <taxon>Actinomycetospora</taxon>
    </lineage>
</organism>
<feature type="active site" evidence="4">
    <location>
        <position position="134"/>
    </location>
</feature>
<proteinExistence type="predicted"/>
<dbReference type="RefSeq" id="WP_337697565.1">
    <property type="nucleotide sequence ID" value="NZ_JBBEGN010000017.1"/>
</dbReference>
<dbReference type="InterPro" id="IPR011247">
    <property type="entry name" value="Chemotax_prot-Glu_Me-esterase"/>
</dbReference>
<gene>
    <name evidence="7" type="ORF">WCD74_24735</name>
</gene>
<dbReference type="Proteomes" id="UP001385809">
    <property type="component" value="Unassembled WGS sequence"/>
</dbReference>
<dbReference type="EC" id="3.1.1.61" evidence="2"/>
<accession>A0ABU8MUL0</accession>
<evidence type="ECO:0000256" key="1">
    <source>
        <dbReference type="ARBA" id="ARBA00022801"/>
    </source>
</evidence>
<evidence type="ECO:0000259" key="6">
    <source>
        <dbReference type="PROSITE" id="PS50122"/>
    </source>
</evidence>
<keyword evidence="1 4" id="KW-0378">Hydrolase</keyword>
<dbReference type="SUPFAM" id="SSF52738">
    <property type="entry name" value="Methylesterase CheB, C-terminal domain"/>
    <property type="match status" value="1"/>
</dbReference>
<dbReference type="CDD" id="cd16433">
    <property type="entry name" value="CheB"/>
    <property type="match status" value="1"/>
</dbReference>
<comment type="catalytic activity">
    <reaction evidence="3">
        <text>[protein]-L-glutamate 5-O-methyl ester + H2O = L-glutamyl-[protein] + methanol + H(+)</text>
        <dbReference type="Rhea" id="RHEA:23236"/>
        <dbReference type="Rhea" id="RHEA-COMP:10208"/>
        <dbReference type="Rhea" id="RHEA-COMP:10311"/>
        <dbReference type="ChEBI" id="CHEBI:15377"/>
        <dbReference type="ChEBI" id="CHEBI:15378"/>
        <dbReference type="ChEBI" id="CHEBI:17790"/>
        <dbReference type="ChEBI" id="CHEBI:29973"/>
        <dbReference type="ChEBI" id="CHEBI:82795"/>
        <dbReference type="EC" id="3.1.1.61"/>
    </reaction>
</comment>
<feature type="active site" evidence="4">
    <location>
        <position position="42"/>
    </location>
</feature>
<dbReference type="EMBL" id="JBBEGN010000017">
    <property type="protein sequence ID" value="MEJ2870993.1"/>
    <property type="molecule type" value="Genomic_DNA"/>
</dbReference>
<evidence type="ECO:0000313" key="7">
    <source>
        <dbReference type="EMBL" id="MEJ2870993.1"/>
    </source>
</evidence>
<dbReference type="PROSITE" id="PS50122">
    <property type="entry name" value="CHEB"/>
    <property type="match status" value="1"/>
</dbReference>
<keyword evidence="8" id="KW-1185">Reference proteome</keyword>
<evidence type="ECO:0000256" key="2">
    <source>
        <dbReference type="ARBA" id="ARBA00039140"/>
    </source>
</evidence>
<evidence type="ECO:0000256" key="3">
    <source>
        <dbReference type="ARBA" id="ARBA00048267"/>
    </source>
</evidence>
<feature type="domain" description="CheB-type methylesterase" evidence="6">
    <location>
        <begin position="3"/>
        <end position="167"/>
    </location>
</feature>
<reference evidence="7 8" key="1">
    <citation type="submission" date="2024-03" db="EMBL/GenBank/DDBJ databases">
        <title>Actinomycetospora sp. OC33-EN08, a novel actinomycete isolated from wild orchid (Aerides multiflora).</title>
        <authorList>
            <person name="Suriyachadkun C."/>
        </authorList>
    </citation>
    <scope>NUCLEOTIDE SEQUENCE [LARGE SCALE GENOMIC DNA]</scope>
    <source>
        <strain evidence="7 8">OC33-EN08</strain>
    </source>
</reference>
<dbReference type="PANTHER" id="PTHR42872">
    <property type="entry name" value="PROTEIN-GLUTAMATE METHYLESTERASE/PROTEIN-GLUTAMINE GLUTAMINASE"/>
    <property type="match status" value="1"/>
</dbReference>
<evidence type="ECO:0000313" key="8">
    <source>
        <dbReference type="Proteomes" id="UP001385809"/>
    </source>
</evidence>